<gene>
    <name evidence="6" type="ORF">DACRYDRAFT_106406</name>
</gene>
<dbReference type="GeneID" id="63683325"/>
<dbReference type="InterPro" id="IPR008011">
    <property type="entry name" value="Complex1_LYR_dom"/>
</dbReference>
<keyword evidence="2" id="KW-0496">Mitochondrion</keyword>
<dbReference type="EMBL" id="JH795860">
    <property type="protein sequence ID" value="EJU03242.1"/>
    <property type="molecule type" value="Genomic_DNA"/>
</dbReference>
<dbReference type="InterPro" id="IPR045295">
    <property type="entry name" value="Complex1_LYR_SDHAF1_LYRM8"/>
</dbReference>
<dbReference type="Pfam" id="PF05347">
    <property type="entry name" value="Complex1_LYR"/>
    <property type="match status" value="1"/>
</dbReference>
<evidence type="ECO:0000256" key="4">
    <source>
        <dbReference type="ARBA" id="ARBA00025715"/>
    </source>
</evidence>
<feature type="domain" description="Complex 1 LYR protein" evidence="5">
    <location>
        <begin position="10"/>
        <end position="66"/>
    </location>
</feature>
<dbReference type="PANTHER" id="PTHR13675">
    <property type="entry name" value="LYR MOTIF-CONTAINING PROTEIN 2"/>
    <property type="match status" value="1"/>
</dbReference>
<sequence length="112" mass="13306">MPVVFSPLQKQVLSLYRTALRSIRQKPPSAQAAFRKLYRHAFRTRAREYSKRDIAAVEHLLRQGRRWVEVMQGQGVRGVAVGLEVERWWNEEGRRDWWTAREEKAEEEDGKQ</sequence>
<comment type="subcellular location">
    <subcellularLocation>
        <location evidence="1">Mitochondrion matrix</location>
    </subcellularLocation>
</comment>
<evidence type="ECO:0000256" key="1">
    <source>
        <dbReference type="ARBA" id="ARBA00004305"/>
    </source>
</evidence>
<evidence type="ECO:0000313" key="7">
    <source>
        <dbReference type="Proteomes" id="UP000030653"/>
    </source>
</evidence>
<dbReference type="RefSeq" id="XP_040630136.1">
    <property type="nucleotide sequence ID" value="XM_040768263.1"/>
</dbReference>
<keyword evidence="3" id="KW-0143">Chaperone</keyword>
<protein>
    <recommendedName>
        <fullName evidence="5">Complex 1 LYR protein domain-containing protein</fullName>
    </recommendedName>
</protein>
<evidence type="ECO:0000259" key="5">
    <source>
        <dbReference type="Pfam" id="PF05347"/>
    </source>
</evidence>
<evidence type="ECO:0000256" key="2">
    <source>
        <dbReference type="ARBA" id="ARBA00023128"/>
    </source>
</evidence>
<accession>M5GB53</accession>
<dbReference type="GO" id="GO:0005759">
    <property type="term" value="C:mitochondrial matrix"/>
    <property type="evidence" value="ECO:0007669"/>
    <property type="project" value="UniProtKB-SubCell"/>
</dbReference>
<comment type="similarity">
    <text evidence="4">Belongs to the complex I LYR family. SDHAF1 subfamily.</text>
</comment>
<dbReference type="HOGENOM" id="CLU_154777_1_0_1"/>
<dbReference type="CDD" id="cd20268">
    <property type="entry name" value="Complex1_LYR_SDHAF1_LYRM8"/>
    <property type="match status" value="1"/>
</dbReference>
<name>M5GB53_DACPD</name>
<dbReference type="STRING" id="1858805.M5GB53"/>
<dbReference type="Proteomes" id="UP000030653">
    <property type="component" value="Unassembled WGS sequence"/>
</dbReference>
<evidence type="ECO:0000313" key="6">
    <source>
        <dbReference type="EMBL" id="EJU03242.1"/>
    </source>
</evidence>
<dbReference type="PANTHER" id="PTHR13675:SF1">
    <property type="entry name" value="SUCCINATE DEHYDROGENASE ASSEMBLY FACTOR 1, MITOCHONDRIAL"/>
    <property type="match status" value="1"/>
</dbReference>
<organism evidence="6 7">
    <name type="scientific">Dacryopinax primogenitus (strain DJM 731)</name>
    <name type="common">Brown rot fungus</name>
    <dbReference type="NCBI Taxonomy" id="1858805"/>
    <lineage>
        <taxon>Eukaryota</taxon>
        <taxon>Fungi</taxon>
        <taxon>Dikarya</taxon>
        <taxon>Basidiomycota</taxon>
        <taxon>Agaricomycotina</taxon>
        <taxon>Dacrymycetes</taxon>
        <taxon>Dacrymycetales</taxon>
        <taxon>Dacrymycetaceae</taxon>
        <taxon>Dacryopinax</taxon>
    </lineage>
</organism>
<keyword evidence="7" id="KW-1185">Reference proteome</keyword>
<dbReference type="AlphaFoldDB" id="M5GB53"/>
<dbReference type="OrthoDB" id="273010at2759"/>
<evidence type="ECO:0000256" key="3">
    <source>
        <dbReference type="ARBA" id="ARBA00023186"/>
    </source>
</evidence>
<dbReference type="GO" id="GO:0034553">
    <property type="term" value="P:mitochondrial respiratory chain complex II assembly"/>
    <property type="evidence" value="ECO:0007669"/>
    <property type="project" value="InterPro"/>
</dbReference>
<reference evidence="6 7" key="1">
    <citation type="journal article" date="2012" name="Science">
        <title>The Paleozoic origin of enzymatic lignin decomposition reconstructed from 31 fungal genomes.</title>
        <authorList>
            <person name="Floudas D."/>
            <person name="Binder M."/>
            <person name="Riley R."/>
            <person name="Barry K."/>
            <person name="Blanchette R.A."/>
            <person name="Henrissat B."/>
            <person name="Martinez A.T."/>
            <person name="Otillar R."/>
            <person name="Spatafora J.W."/>
            <person name="Yadav J.S."/>
            <person name="Aerts A."/>
            <person name="Benoit I."/>
            <person name="Boyd A."/>
            <person name="Carlson A."/>
            <person name="Copeland A."/>
            <person name="Coutinho P.M."/>
            <person name="de Vries R.P."/>
            <person name="Ferreira P."/>
            <person name="Findley K."/>
            <person name="Foster B."/>
            <person name="Gaskell J."/>
            <person name="Glotzer D."/>
            <person name="Gorecki P."/>
            <person name="Heitman J."/>
            <person name="Hesse C."/>
            <person name="Hori C."/>
            <person name="Igarashi K."/>
            <person name="Jurgens J.A."/>
            <person name="Kallen N."/>
            <person name="Kersten P."/>
            <person name="Kohler A."/>
            <person name="Kuees U."/>
            <person name="Kumar T.K.A."/>
            <person name="Kuo A."/>
            <person name="LaButti K."/>
            <person name="Larrondo L.F."/>
            <person name="Lindquist E."/>
            <person name="Ling A."/>
            <person name="Lombard V."/>
            <person name="Lucas S."/>
            <person name="Lundell T."/>
            <person name="Martin R."/>
            <person name="McLaughlin D.J."/>
            <person name="Morgenstern I."/>
            <person name="Morin E."/>
            <person name="Murat C."/>
            <person name="Nagy L.G."/>
            <person name="Nolan M."/>
            <person name="Ohm R.A."/>
            <person name="Patyshakuliyeva A."/>
            <person name="Rokas A."/>
            <person name="Ruiz-Duenas F.J."/>
            <person name="Sabat G."/>
            <person name="Salamov A."/>
            <person name="Samejima M."/>
            <person name="Schmutz J."/>
            <person name="Slot J.C."/>
            <person name="St John F."/>
            <person name="Stenlid J."/>
            <person name="Sun H."/>
            <person name="Sun S."/>
            <person name="Syed K."/>
            <person name="Tsang A."/>
            <person name="Wiebenga A."/>
            <person name="Young D."/>
            <person name="Pisabarro A."/>
            <person name="Eastwood D.C."/>
            <person name="Martin F."/>
            <person name="Cullen D."/>
            <person name="Grigoriev I.V."/>
            <person name="Hibbett D.S."/>
        </authorList>
    </citation>
    <scope>NUCLEOTIDE SEQUENCE [LARGE SCALE GENOMIC DNA]</scope>
    <source>
        <strain evidence="6 7">DJM-731 SS1</strain>
    </source>
</reference>
<proteinExistence type="inferred from homology"/>